<accession>A0A975S2K5</accession>
<evidence type="ECO:0000313" key="2">
    <source>
        <dbReference type="EMBL" id="QWK91777.1"/>
    </source>
</evidence>
<keyword evidence="1" id="KW-0732">Signal</keyword>
<sequence length="132" mass="13741">MRHAFLCLPLLASLALTGLSSVSLAQSREVVKFAAGNDNASLSASVTGQEYRDYILGAQAGQTMSVSLIGDAYFNILPPGSTGEAIYNGSIDGADAVIPLTASGDYTVRVYMMGNDADTCVTQAFTLSFGIM</sequence>
<reference evidence="2" key="1">
    <citation type="submission" date="2021-06" db="EMBL/GenBank/DDBJ databases">
        <title>Direct submission.</title>
        <authorList>
            <person name="Lee C.-S."/>
            <person name="Jin L."/>
        </authorList>
    </citation>
    <scope>NUCLEOTIDE SEQUENCE</scope>
    <source>
        <strain evidence="2">Con5</strain>
    </source>
</reference>
<dbReference type="KEGG" id="gfu:KM031_07950"/>
<dbReference type="AlphaFoldDB" id="A0A975S2K5"/>
<feature type="signal peptide" evidence="1">
    <location>
        <begin position="1"/>
        <end position="25"/>
    </location>
</feature>
<dbReference type="Gene3D" id="2.60.120.380">
    <property type="match status" value="1"/>
</dbReference>
<dbReference type="EMBL" id="CP076361">
    <property type="protein sequence ID" value="QWK91777.1"/>
    <property type="molecule type" value="Genomic_DNA"/>
</dbReference>
<evidence type="ECO:0000313" key="3">
    <source>
        <dbReference type="Proteomes" id="UP000679352"/>
    </source>
</evidence>
<name>A0A975S2K5_9RHOB</name>
<proteinExistence type="predicted"/>
<protein>
    <recommendedName>
        <fullName evidence="4">DNA breaking-rejoining protein</fullName>
    </recommendedName>
</protein>
<gene>
    <name evidence="2" type="ORF">KM031_07950</name>
</gene>
<dbReference type="RefSeq" id="WP_215506392.1">
    <property type="nucleotide sequence ID" value="NZ_CP076361.1"/>
</dbReference>
<dbReference type="Proteomes" id="UP000679352">
    <property type="component" value="Chromosome"/>
</dbReference>
<evidence type="ECO:0008006" key="4">
    <source>
        <dbReference type="Google" id="ProtNLM"/>
    </source>
</evidence>
<feature type="chain" id="PRO_5037616852" description="DNA breaking-rejoining protein" evidence="1">
    <location>
        <begin position="26"/>
        <end position="132"/>
    </location>
</feature>
<keyword evidence="3" id="KW-1185">Reference proteome</keyword>
<evidence type="ECO:0000256" key="1">
    <source>
        <dbReference type="SAM" id="SignalP"/>
    </source>
</evidence>
<organism evidence="2 3">
    <name type="scientific">Gemmobacter fulvus</name>
    <dbReference type="NCBI Taxonomy" id="2840474"/>
    <lineage>
        <taxon>Bacteria</taxon>
        <taxon>Pseudomonadati</taxon>
        <taxon>Pseudomonadota</taxon>
        <taxon>Alphaproteobacteria</taxon>
        <taxon>Rhodobacterales</taxon>
        <taxon>Paracoccaceae</taxon>
        <taxon>Gemmobacter</taxon>
    </lineage>
</organism>